<accession>A0A820RVL0</accession>
<name>A0A820RVL0_9BILA</name>
<comment type="caution">
    <text evidence="1">The sequence shown here is derived from an EMBL/GenBank/DDBJ whole genome shotgun (WGS) entry which is preliminary data.</text>
</comment>
<dbReference type="Proteomes" id="UP000663873">
    <property type="component" value="Unassembled WGS sequence"/>
</dbReference>
<proteinExistence type="predicted"/>
<dbReference type="EMBL" id="CAJOBP010004690">
    <property type="protein sequence ID" value="CAF4448058.1"/>
    <property type="molecule type" value="Genomic_DNA"/>
</dbReference>
<protein>
    <submittedName>
        <fullName evidence="1">Uncharacterized protein</fullName>
    </submittedName>
</protein>
<evidence type="ECO:0000313" key="1">
    <source>
        <dbReference type="EMBL" id="CAF4448058.1"/>
    </source>
</evidence>
<keyword evidence="2" id="KW-1185">Reference proteome</keyword>
<dbReference type="AlphaFoldDB" id="A0A820RVL0"/>
<organism evidence="1 2">
    <name type="scientific">Rotaria socialis</name>
    <dbReference type="NCBI Taxonomy" id="392032"/>
    <lineage>
        <taxon>Eukaryota</taxon>
        <taxon>Metazoa</taxon>
        <taxon>Spiralia</taxon>
        <taxon>Gnathifera</taxon>
        <taxon>Rotifera</taxon>
        <taxon>Eurotatoria</taxon>
        <taxon>Bdelloidea</taxon>
        <taxon>Philodinida</taxon>
        <taxon>Philodinidae</taxon>
        <taxon>Rotaria</taxon>
    </lineage>
</organism>
<feature type="non-terminal residue" evidence="1">
    <location>
        <position position="1"/>
    </location>
</feature>
<gene>
    <name evidence="1" type="ORF">UJA718_LOCUS22584</name>
</gene>
<reference evidence="1" key="1">
    <citation type="submission" date="2021-02" db="EMBL/GenBank/DDBJ databases">
        <authorList>
            <person name="Nowell W R."/>
        </authorList>
    </citation>
    <scope>NUCLEOTIDE SEQUENCE</scope>
</reference>
<sequence>MHQISTKQQQQQQQQQKNTATIMVDEYCRYYSDFSKILGIYVKYFHPQLHFEVEQLLEASYNVWHRLSDDKKISLANFLEEITRESNH</sequence>
<evidence type="ECO:0000313" key="2">
    <source>
        <dbReference type="Proteomes" id="UP000663873"/>
    </source>
</evidence>